<sequence>MAINPATAQGVLNRLRASLIVDSNSALNVTSDFLSTEGIHLAPTGDTTKMIDTMTGMVGSQEAKQQVKITVNLNRAQGLANEWLKQVKKNSYLGQVRIISDSPVQDDRTVLNCFITQQPQEDLNGTMAKWSVELTGYEIINSDLWSLS</sequence>
<evidence type="ECO:0000313" key="2">
    <source>
        <dbReference type="Proteomes" id="UP001062901"/>
    </source>
</evidence>
<dbReference type="Proteomes" id="UP001062901">
    <property type="component" value="Unassembled WGS sequence"/>
</dbReference>
<dbReference type="EMBL" id="BAQD01000142">
    <property type="protein sequence ID" value="GBQ08814.1"/>
    <property type="molecule type" value="Genomic_DNA"/>
</dbReference>
<evidence type="ECO:0000313" key="1">
    <source>
        <dbReference type="EMBL" id="GBQ08814.1"/>
    </source>
</evidence>
<name>A0ABQ0P1D5_9PROT</name>
<accession>A0ABQ0P1D5</accession>
<proteinExistence type="predicted"/>
<reference evidence="1" key="1">
    <citation type="submission" date="2013-04" db="EMBL/GenBank/DDBJ databases">
        <title>The genome sequencing project of 58 acetic acid bacteria.</title>
        <authorList>
            <person name="Okamoto-Kainuma A."/>
            <person name="Ishikawa M."/>
            <person name="Umino S."/>
            <person name="Koizumi Y."/>
            <person name="Shiwa Y."/>
            <person name="Yoshikawa H."/>
            <person name="Matsutani M."/>
            <person name="Matsushita K."/>
        </authorList>
    </citation>
    <scope>NUCLEOTIDE SEQUENCE</scope>
    <source>
        <strain evidence="1">DSM 15669</strain>
    </source>
</reference>
<gene>
    <name evidence="1" type="ORF">AA15669_1919</name>
</gene>
<protein>
    <submittedName>
        <fullName evidence="1">Uncharacterized protein</fullName>
    </submittedName>
</protein>
<keyword evidence="2" id="KW-1185">Reference proteome</keyword>
<comment type="caution">
    <text evidence="1">The sequence shown here is derived from an EMBL/GenBank/DDBJ whole genome shotgun (WGS) entry which is preliminary data.</text>
</comment>
<dbReference type="RefSeq" id="WP_018981103.1">
    <property type="nucleotide sequence ID" value="NZ_BAQD01000142.1"/>
</dbReference>
<organism evidence="1 2">
    <name type="scientific">Saccharibacter floricola DSM 15669</name>
    <dbReference type="NCBI Taxonomy" id="1123227"/>
    <lineage>
        <taxon>Bacteria</taxon>
        <taxon>Pseudomonadati</taxon>
        <taxon>Pseudomonadota</taxon>
        <taxon>Alphaproteobacteria</taxon>
        <taxon>Acetobacterales</taxon>
        <taxon>Acetobacteraceae</taxon>
        <taxon>Saccharibacter</taxon>
    </lineage>
</organism>